<name>H5SA67_9CHLR</name>
<accession>H5SA67</accession>
<protein>
    <submittedName>
        <fullName evidence="1">Hypothetical conserved protein</fullName>
    </submittedName>
</protein>
<reference evidence="1" key="1">
    <citation type="journal article" date="2005" name="Environ. Microbiol.">
        <title>Genetic and functional properties of uncultivated thermophilic crenarchaeotes from a subsurface gold mine as revealed by analysis of genome fragments.</title>
        <authorList>
            <person name="Nunoura T."/>
            <person name="Hirayama H."/>
            <person name="Takami H."/>
            <person name="Oida H."/>
            <person name="Nishi S."/>
            <person name="Shimamura S."/>
            <person name="Suzuki Y."/>
            <person name="Inagaki F."/>
            <person name="Takai K."/>
            <person name="Nealson K.H."/>
            <person name="Horikoshi K."/>
        </authorList>
    </citation>
    <scope>NUCLEOTIDE SEQUENCE</scope>
</reference>
<dbReference type="EMBL" id="AP011646">
    <property type="protein sequence ID" value="BAL53053.1"/>
    <property type="molecule type" value="Genomic_DNA"/>
</dbReference>
<gene>
    <name evidence="1" type="ORF">HGMM_F04B01C28</name>
</gene>
<reference evidence="1" key="2">
    <citation type="journal article" date="2012" name="PLoS ONE">
        <title>A Deeply Branching Thermophilic Bacterium with an Ancient Acetyl-CoA Pathway Dominates a Subsurface Ecosystem.</title>
        <authorList>
            <person name="Takami H."/>
            <person name="Noguchi H."/>
            <person name="Takaki Y."/>
            <person name="Uchiyama I."/>
            <person name="Toyoda A."/>
            <person name="Nishi S."/>
            <person name="Chee G.-J."/>
            <person name="Arai W."/>
            <person name="Nunoura T."/>
            <person name="Itoh T."/>
            <person name="Hattori M."/>
            <person name="Takai K."/>
        </authorList>
    </citation>
    <scope>NUCLEOTIDE SEQUENCE</scope>
</reference>
<proteinExistence type="predicted"/>
<dbReference type="AlphaFoldDB" id="H5SA67"/>
<organism evidence="1">
    <name type="scientific">uncultured Chloroflexota bacterium</name>
    <dbReference type="NCBI Taxonomy" id="166587"/>
    <lineage>
        <taxon>Bacteria</taxon>
        <taxon>Bacillati</taxon>
        <taxon>Chloroflexota</taxon>
        <taxon>environmental samples</taxon>
    </lineage>
</organism>
<sequence length="74" mass="8448">MTIEEAVQEIQKRIRTVSPQAEIKTVIISPEEARLSVYAQSSEMQAIKDATFQPILDLLNQHGLDVQVFVYEKM</sequence>
<evidence type="ECO:0000313" key="1">
    <source>
        <dbReference type="EMBL" id="BAL53053.1"/>
    </source>
</evidence>